<feature type="non-terminal residue" evidence="1">
    <location>
        <position position="1"/>
    </location>
</feature>
<dbReference type="Proteomes" id="UP000288216">
    <property type="component" value="Unassembled WGS sequence"/>
</dbReference>
<dbReference type="STRING" id="75743.A0A401PYQ9"/>
<proteinExistence type="predicted"/>
<evidence type="ECO:0000313" key="2">
    <source>
        <dbReference type="Proteomes" id="UP000288216"/>
    </source>
</evidence>
<dbReference type="AlphaFoldDB" id="A0A401PYQ9"/>
<comment type="caution">
    <text evidence="1">The sequence shown here is derived from an EMBL/GenBank/DDBJ whole genome shotgun (WGS) entry which is preliminary data.</text>
</comment>
<dbReference type="OrthoDB" id="506498at2759"/>
<name>A0A401PYQ9_SCYTO</name>
<sequence length="74" mass="8431">AEDIYIKFKKPVSWIKGYLKSFGVYQIYLKNDPENAKASLDKVEQRLINALGGSSETIVELSLKYYCLLATKPE</sequence>
<gene>
    <name evidence="1" type="ORF">scyTo_0020080</name>
</gene>
<organism evidence="1 2">
    <name type="scientific">Scyliorhinus torazame</name>
    <name type="common">Cloudy catshark</name>
    <name type="synonym">Catulus torazame</name>
    <dbReference type="NCBI Taxonomy" id="75743"/>
    <lineage>
        <taxon>Eukaryota</taxon>
        <taxon>Metazoa</taxon>
        <taxon>Chordata</taxon>
        <taxon>Craniata</taxon>
        <taxon>Vertebrata</taxon>
        <taxon>Chondrichthyes</taxon>
        <taxon>Elasmobranchii</taxon>
        <taxon>Galeomorphii</taxon>
        <taxon>Galeoidea</taxon>
        <taxon>Carcharhiniformes</taxon>
        <taxon>Scyliorhinidae</taxon>
        <taxon>Scyliorhinus</taxon>
    </lineage>
</organism>
<evidence type="ECO:0000313" key="1">
    <source>
        <dbReference type="EMBL" id="GCB78220.1"/>
    </source>
</evidence>
<dbReference type="EMBL" id="BFAA01015702">
    <property type="protein sequence ID" value="GCB78220.1"/>
    <property type="molecule type" value="Genomic_DNA"/>
</dbReference>
<protein>
    <submittedName>
        <fullName evidence="1">Uncharacterized protein</fullName>
    </submittedName>
</protein>
<keyword evidence="2" id="KW-1185">Reference proteome</keyword>
<reference evidence="1 2" key="1">
    <citation type="journal article" date="2018" name="Nat. Ecol. Evol.">
        <title>Shark genomes provide insights into elasmobranch evolution and the origin of vertebrates.</title>
        <authorList>
            <person name="Hara Y"/>
            <person name="Yamaguchi K"/>
            <person name="Onimaru K"/>
            <person name="Kadota M"/>
            <person name="Koyanagi M"/>
            <person name="Keeley SD"/>
            <person name="Tatsumi K"/>
            <person name="Tanaka K"/>
            <person name="Motone F"/>
            <person name="Kageyama Y"/>
            <person name="Nozu R"/>
            <person name="Adachi N"/>
            <person name="Nishimura O"/>
            <person name="Nakagawa R"/>
            <person name="Tanegashima C"/>
            <person name="Kiyatake I"/>
            <person name="Matsumoto R"/>
            <person name="Murakumo K"/>
            <person name="Nishida K"/>
            <person name="Terakita A"/>
            <person name="Kuratani S"/>
            <person name="Sato K"/>
            <person name="Hyodo S Kuraku.S."/>
        </authorList>
    </citation>
    <scope>NUCLEOTIDE SEQUENCE [LARGE SCALE GENOMIC DNA]</scope>
</reference>
<accession>A0A401PYQ9</accession>